<organism evidence="1 3">
    <name type="scientific">Nitrosomonas communis</name>
    <dbReference type="NCBI Taxonomy" id="44574"/>
    <lineage>
        <taxon>Bacteria</taxon>
        <taxon>Pseudomonadati</taxon>
        <taxon>Pseudomonadota</taxon>
        <taxon>Betaproteobacteria</taxon>
        <taxon>Nitrosomonadales</taxon>
        <taxon>Nitrosomonadaceae</taxon>
        <taxon>Nitrosomonas</taxon>
    </lineage>
</organism>
<evidence type="ECO:0000313" key="1">
    <source>
        <dbReference type="EMBL" id="AKH37581.1"/>
    </source>
</evidence>
<evidence type="ECO:0000313" key="2">
    <source>
        <dbReference type="EMBL" id="TYP80278.1"/>
    </source>
</evidence>
<dbReference type="CDD" id="cd00947">
    <property type="entry name" value="TBP_aldolase_IIB"/>
    <property type="match status" value="1"/>
</dbReference>
<dbReference type="Proteomes" id="UP000324176">
    <property type="component" value="Unassembled WGS sequence"/>
</dbReference>
<dbReference type="GO" id="GO:0008270">
    <property type="term" value="F:zinc ion binding"/>
    <property type="evidence" value="ECO:0007669"/>
    <property type="project" value="InterPro"/>
</dbReference>
<dbReference type="EMBL" id="CP011451">
    <property type="protein sequence ID" value="AKH37581.1"/>
    <property type="molecule type" value="Genomic_DNA"/>
</dbReference>
<name>A0A0F7KDE3_9PROT</name>
<dbReference type="GO" id="GO:0005829">
    <property type="term" value="C:cytosol"/>
    <property type="evidence" value="ECO:0007669"/>
    <property type="project" value="TreeGrafter"/>
</dbReference>
<dbReference type="GO" id="GO:0005975">
    <property type="term" value="P:carbohydrate metabolic process"/>
    <property type="evidence" value="ECO:0007669"/>
    <property type="project" value="InterPro"/>
</dbReference>
<dbReference type="PANTHER" id="PTHR30304:SF0">
    <property type="entry name" value="D-TAGATOSE-1,6-BISPHOSPHATE ALDOLASE SUBUNIT GATY-RELATED"/>
    <property type="match status" value="1"/>
</dbReference>
<dbReference type="EMBL" id="VNHT01000061">
    <property type="protein sequence ID" value="TYP80278.1"/>
    <property type="molecule type" value="Genomic_DNA"/>
</dbReference>
<evidence type="ECO:0000313" key="4">
    <source>
        <dbReference type="Proteomes" id="UP000324176"/>
    </source>
</evidence>
<evidence type="ECO:0000313" key="3">
    <source>
        <dbReference type="Proteomes" id="UP000034156"/>
    </source>
</evidence>
<dbReference type="InterPro" id="IPR050246">
    <property type="entry name" value="Class_II_FBP_aldolase"/>
</dbReference>
<dbReference type="InterPro" id="IPR000771">
    <property type="entry name" value="FBA_II"/>
</dbReference>
<dbReference type="Proteomes" id="UP000034156">
    <property type="component" value="Chromosome"/>
</dbReference>
<reference evidence="1 3" key="2">
    <citation type="journal article" date="2016" name="Genome Announc.">
        <title>Genome Sequence of Nitrosomonas communis Strain Nm2, a Mesophilic Ammonia-Oxidizing Bacterium Isolated from Mediterranean Soil.</title>
        <authorList>
            <person name="Kozlowski J.A."/>
            <person name="Kits K.D."/>
            <person name="Stein L.Y."/>
        </authorList>
    </citation>
    <scope>NUCLEOTIDE SEQUENCE [LARGE SCALE GENOMIC DNA]</scope>
    <source>
        <strain evidence="1 3">Nm2</strain>
    </source>
</reference>
<sequence length="394" mass="43381">MPLVDMRDMLKHAYQNNYAIGGFGLVSLDFLEAIIIAAESCRSPVILNLSEPLFDRHDFKLIMPAVERAAQQAKVPVAIHFDHAQTPESISQAISLGCNSVMLDVSAETFTVNIAQTSRVAEMVHACGAAIEGALGFVGGAEGENAVNHLGEACFTPVAETKAYVNRSGVDFLSVSIGTRHGRQHRHTKLDLKRLKHINQEIGIPLVLHGGSGLAEDQYHKLILNGVAKINCYTELSDTAAAVIRCNVQGHATKGYIEVLQGIKDKLIERIKIFMHLWGSSGRAAEVLMQCRTWQLAEQIVIFQVEKCHLLQINMLIEHGQEQLSSVPGVRQVFSGWSINDPNQIHICWRVQFVHHDVINHCSQVINDCIFSLLSNSANPKLSIAFSPSISKML</sequence>
<dbReference type="Gene3D" id="3.20.20.70">
    <property type="entry name" value="Aldolase class I"/>
    <property type="match status" value="1"/>
</dbReference>
<protein>
    <submittedName>
        <fullName evidence="2">Fructose-bisphosphate aldolase class II</fullName>
    </submittedName>
    <submittedName>
        <fullName evidence="1">Ketose-bisphosphate aldolase</fullName>
    </submittedName>
</protein>
<dbReference type="Pfam" id="PF01116">
    <property type="entry name" value="F_bP_aldolase"/>
    <property type="match status" value="1"/>
</dbReference>
<dbReference type="PANTHER" id="PTHR30304">
    <property type="entry name" value="D-TAGATOSE-1,6-BISPHOSPHATE ALDOLASE"/>
    <property type="match status" value="1"/>
</dbReference>
<dbReference type="SUPFAM" id="SSF51569">
    <property type="entry name" value="Aldolase"/>
    <property type="match status" value="1"/>
</dbReference>
<proteinExistence type="predicted"/>
<dbReference type="PATRIC" id="fig|44574.3.peg.1625"/>
<dbReference type="GO" id="GO:0009025">
    <property type="term" value="F:tagatose-bisphosphate aldolase activity"/>
    <property type="evidence" value="ECO:0007669"/>
    <property type="project" value="TreeGrafter"/>
</dbReference>
<dbReference type="AlphaFoldDB" id="A0A0F7KDE3"/>
<dbReference type="InterPro" id="IPR013785">
    <property type="entry name" value="Aldolase_TIM"/>
</dbReference>
<dbReference type="RefSeq" id="WP_046849661.1">
    <property type="nucleotide sequence ID" value="NZ_CP011451.1"/>
</dbReference>
<gene>
    <name evidence="1" type="ORF">AAW31_06745</name>
    <name evidence="2" type="ORF">BCL69_10615</name>
</gene>
<dbReference type="KEGG" id="nco:AAW31_06745"/>
<keyword evidence="3" id="KW-1185">Reference proteome</keyword>
<dbReference type="OrthoDB" id="9803995at2"/>
<reference evidence="2 4" key="3">
    <citation type="submission" date="2019-07" db="EMBL/GenBank/DDBJ databases">
        <title>Active sludge and wastewater microbial communities from Klosterneuburg, Austria.</title>
        <authorList>
            <person name="Wagner M."/>
        </authorList>
    </citation>
    <scope>NUCLEOTIDE SEQUENCE [LARGE SCALE GENOMIC DNA]</scope>
    <source>
        <strain evidence="2 4">Nm2</strain>
    </source>
</reference>
<reference evidence="3" key="1">
    <citation type="submission" date="2015-05" db="EMBL/GenBank/DDBJ databases">
        <title>Draft genome of Nitrosomonas communis strain Nm2.</title>
        <authorList>
            <person name="Kozlowski J.A."/>
            <person name="Kits K.D."/>
            <person name="Stein L.Y."/>
        </authorList>
    </citation>
    <scope>NUCLEOTIDE SEQUENCE [LARGE SCALE GENOMIC DNA]</scope>
    <source>
        <strain evidence="3">Nm2</strain>
    </source>
</reference>
<accession>A0A0F7KDE3</accession>